<keyword evidence="3" id="KW-0408">Iron</keyword>
<protein>
    <submittedName>
        <fullName evidence="4">Cytochrome P450</fullName>
    </submittedName>
</protein>
<evidence type="ECO:0000256" key="2">
    <source>
        <dbReference type="ARBA" id="ARBA00010617"/>
    </source>
</evidence>
<dbReference type="Pfam" id="PF00067">
    <property type="entry name" value="p450"/>
    <property type="match status" value="1"/>
</dbReference>
<keyword evidence="3" id="KW-0479">Metal-binding</keyword>
<reference evidence="4 5" key="1">
    <citation type="submission" date="2023-11" db="EMBL/GenBank/DDBJ databases">
        <authorList>
            <person name="Xu M."/>
            <person name="Jiang T."/>
        </authorList>
    </citation>
    <scope>NUCLEOTIDE SEQUENCE [LARGE SCALE GENOMIC DNA]</scope>
    <source>
        <strain evidence="4 5">SD</strain>
    </source>
</reference>
<gene>
    <name evidence="4" type="ORF">SK069_10595</name>
</gene>
<keyword evidence="3" id="KW-0560">Oxidoreductase</keyword>
<dbReference type="InterPro" id="IPR002401">
    <property type="entry name" value="Cyt_P450_E_grp-I"/>
</dbReference>
<dbReference type="InterPro" id="IPR036396">
    <property type="entry name" value="Cyt_P450_sf"/>
</dbReference>
<dbReference type="EMBL" id="JAXAVX010000004">
    <property type="protein sequence ID" value="MDX8152043.1"/>
    <property type="molecule type" value="Genomic_DNA"/>
</dbReference>
<dbReference type="InterPro" id="IPR001128">
    <property type="entry name" value="Cyt_P450"/>
</dbReference>
<keyword evidence="3" id="KW-0503">Monooxygenase</keyword>
<evidence type="ECO:0000313" key="5">
    <source>
        <dbReference type="Proteomes" id="UP001277761"/>
    </source>
</evidence>
<evidence type="ECO:0000313" key="4">
    <source>
        <dbReference type="EMBL" id="MDX8152043.1"/>
    </source>
</evidence>
<dbReference type="PANTHER" id="PTHR24305:SF166">
    <property type="entry name" value="CYTOCHROME P450 12A4, MITOCHONDRIAL-RELATED"/>
    <property type="match status" value="1"/>
</dbReference>
<comment type="cofactor">
    <cofactor evidence="1">
        <name>heme</name>
        <dbReference type="ChEBI" id="CHEBI:30413"/>
    </cofactor>
</comment>
<dbReference type="PRINTS" id="PR00463">
    <property type="entry name" value="EP450I"/>
</dbReference>
<name>A0ABU4VMC3_9ACTN</name>
<comment type="similarity">
    <text evidence="2 3">Belongs to the cytochrome P450 family.</text>
</comment>
<organism evidence="4 5">
    <name type="scientific">Patulibacter brassicae</name>
    <dbReference type="NCBI Taxonomy" id="1705717"/>
    <lineage>
        <taxon>Bacteria</taxon>
        <taxon>Bacillati</taxon>
        <taxon>Actinomycetota</taxon>
        <taxon>Thermoleophilia</taxon>
        <taxon>Solirubrobacterales</taxon>
        <taxon>Patulibacteraceae</taxon>
        <taxon>Patulibacter</taxon>
    </lineage>
</organism>
<evidence type="ECO:0000256" key="3">
    <source>
        <dbReference type="RuleBase" id="RU000461"/>
    </source>
</evidence>
<dbReference type="RefSeq" id="WP_319954198.1">
    <property type="nucleotide sequence ID" value="NZ_JAXAVX010000004.1"/>
</dbReference>
<proteinExistence type="inferred from homology"/>
<dbReference type="PANTHER" id="PTHR24305">
    <property type="entry name" value="CYTOCHROME P450"/>
    <property type="match status" value="1"/>
</dbReference>
<comment type="caution">
    <text evidence="4">The sequence shown here is derived from an EMBL/GenBank/DDBJ whole genome shotgun (WGS) entry which is preliminary data.</text>
</comment>
<keyword evidence="3" id="KW-0349">Heme</keyword>
<dbReference type="SUPFAM" id="SSF48264">
    <property type="entry name" value="Cytochrome P450"/>
    <property type="match status" value="1"/>
</dbReference>
<dbReference type="PRINTS" id="PR00385">
    <property type="entry name" value="P450"/>
</dbReference>
<dbReference type="Gene3D" id="1.10.630.10">
    <property type="entry name" value="Cytochrome P450"/>
    <property type="match status" value="1"/>
</dbReference>
<dbReference type="InterPro" id="IPR017972">
    <property type="entry name" value="Cyt_P450_CS"/>
</dbReference>
<dbReference type="Proteomes" id="UP001277761">
    <property type="component" value="Unassembled WGS sequence"/>
</dbReference>
<sequence>MSTTTATPIEGLPPGPSLPRALQTAGFILRGPSYLKKLQAEHGDVFTMRITGEGRWVILADPAHIKQVFTGSPDVFHAGKGNQVLLPLLGDHSVLLLDGPEHLRQRRLLLPPFHGQRMTAYGELMDEITAEEVARWPVGEDFASWPRMQHITLEVIMRAVFGVEQGPQLDRVRTALNRLLDEVMRPTTMAVLSAIGPHRFRELAIVKRELARADAEIYPVIRERRAAPDLEDRQDILSLLLQARHEDGRPMSDEELRDELMTLLVAGHETTATTLGWAVERLTRHPDALARATAEVREQGADGPFLDGVVKETLRLRPVLSVVVRQLQEDAEVAGYRLPAGTRVVPCIQLAHRRPDVYPDPDAFRPERWLDQQPGTYSWLPFGGGVRRCLGASFALFEAKRVLAGILGQVDLAPAARDGEQVRRRAITQTPQHGARITVAARHDRRPVQEPVAVPA</sequence>
<dbReference type="InterPro" id="IPR050121">
    <property type="entry name" value="Cytochrome_P450_monoxygenase"/>
</dbReference>
<evidence type="ECO:0000256" key="1">
    <source>
        <dbReference type="ARBA" id="ARBA00001971"/>
    </source>
</evidence>
<dbReference type="CDD" id="cd11053">
    <property type="entry name" value="CYP110-like"/>
    <property type="match status" value="1"/>
</dbReference>
<accession>A0ABU4VMC3</accession>
<keyword evidence="5" id="KW-1185">Reference proteome</keyword>
<dbReference type="PROSITE" id="PS00086">
    <property type="entry name" value="CYTOCHROME_P450"/>
    <property type="match status" value="1"/>
</dbReference>